<comment type="caution">
    <text evidence="1">The sequence shown here is derived from an EMBL/GenBank/DDBJ whole genome shotgun (WGS) entry which is preliminary data.</text>
</comment>
<accession>A0A3M6TBW2</accession>
<gene>
    <name evidence="1" type="ORF">pdam_00024631</name>
</gene>
<name>A0A3M6TBW2_POCDA</name>
<protein>
    <submittedName>
        <fullName evidence="1">Uncharacterized protein</fullName>
    </submittedName>
</protein>
<reference evidence="1 2" key="1">
    <citation type="journal article" date="2018" name="Sci. Rep.">
        <title>Comparative analysis of the Pocillopora damicornis genome highlights role of immune system in coral evolution.</title>
        <authorList>
            <person name="Cunning R."/>
            <person name="Bay R.A."/>
            <person name="Gillette P."/>
            <person name="Baker A.C."/>
            <person name="Traylor-Knowles N."/>
        </authorList>
    </citation>
    <scope>NUCLEOTIDE SEQUENCE [LARGE SCALE GENOMIC DNA]</scope>
    <source>
        <strain evidence="1">RSMAS</strain>
        <tissue evidence="1">Whole animal</tissue>
    </source>
</reference>
<proteinExistence type="predicted"/>
<keyword evidence="2" id="KW-1185">Reference proteome</keyword>
<dbReference type="AlphaFoldDB" id="A0A3M6TBW2"/>
<sequence>MNGVSLTQDHVKKLCEKDVEKYLKRYEASLSSQTCDLMLSCKALTHFLSVDERKVLKDLNDNFMVKREISE</sequence>
<dbReference type="Proteomes" id="UP000275408">
    <property type="component" value="Unassembled WGS sequence"/>
</dbReference>
<evidence type="ECO:0000313" key="1">
    <source>
        <dbReference type="EMBL" id="RMX38885.1"/>
    </source>
</evidence>
<evidence type="ECO:0000313" key="2">
    <source>
        <dbReference type="Proteomes" id="UP000275408"/>
    </source>
</evidence>
<dbReference type="EMBL" id="RCHS01003929">
    <property type="protein sequence ID" value="RMX38885.1"/>
    <property type="molecule type" value="Genomic_DNA"/>
</dbReference>
<organism evidence="1 2">
    <name type="scientific">Pocillopora damicornis</name>
    <name type="common">Cauliflower coral</name>
    <name type="synonym">Millepora damicornis</name>
    <dbReference type="NCBI Taxonomy" id="46731"/>
    <lineage>
        <taxon>Eukaryota</taxon>
        <taxon>Metazoa</taxon>
        <taxon>Cnidaria</taxon>
        <taxon>Anthozoa</taxon>
        <taxon>Hexacorallia</taxon>
        <taxon>Scleractinia</taxon>
        <taxon>Astrocoeniina</taxon>
        <taxon>Pocilloporidae</taxon>
        <taxon>Pocillopora</taxon>
    </lineage>
</organism>